<protein>
    <submittedName>
        <fullName evidence="1">Uncharacterized protein</fullName>
    </submittedName>
</protein>
<proteinExistence type="predicted"/>
<sequence length="18" mass="2111">MMAEGRLVVSVWMTSERE</sequence>
<organism evidence="1 2">
    <name type="scientific">Liparis tanakae</name>
    <name type="common">Tanaka's snailfish</name>
    <dbReference type="NCBI Taxonomy" id="230148"/>
    <lineage>
        <taxon>Eukaryota</taxon>
        <taxon>Metazoa</taxon>
        <taxon>Chordata</taxon>
        <taxon>Craniata</taxon>
        <taxon>Vertebrata</taxon>
        <taxon>Euteleostomi</taxon>
        <taxon>Actinopterygii</taxon>
        <taxon>Neopterygii</taxon>
        <taxon>Teleostei</taxon>
        <taxon>Neoteleostei</taxon>
        <taxon>Acanthomorphata</taxon>
        <taxon>Eupercaria</taxon>
        <taxon>Perciformes</taxon>
        <taxon>Cottioidei</taxon>
        <taxon>Cottales</taxon>
        <taxon>Liparidae</taxon>
        <taxon>Liparis</taxon>
    </lineage>
</organism>
<evidence type="ECO:0000313" key="1">
    <source>
        <dbReference type="EMBL" id="TNN64821.1"/>
    </source>
</evidence>
<evidence type="ECO:0000313" key="2">
    <source>
        <dbReference type="Proteomes" id="UP000314294"/>
    </source>
</evidence>
<name>A0A4Z2HGU1_9TELE</name>
<dbReference type="Proteomes" id="UP000314294">
    <property type="component" value="Unassembled WGS sequence"/>
</dbReference>
<reference evidence="1 2" key="1">
    <citation type="submission" date="2019-03" db="EMBL/GenBank/DDBJ databases">
        <title>First draft genome of Liparis tanakae, snailfish: a comprehensive survey of snailfish specific genes.</title>
        <authorList>
            <person name="Kim W."/>
            <person name="Song I."/>
            <person name="Jeong J.-H."/>
            <person name="Kim D."/>
            <person name="Kim S."/>
            <person name="Ryu S."/>
            <person name="Song J.Y."/>
            <person name="Lee S.K."/>
        </authorList>
    </citation>
    <scope>NUCLEOTIDE SEQUENCE [LARGE SCALE GENOMIC DNA]</scope>
    <source>
        <tissue evidence="1">Muscle</tissue>
    </source>
</reference>
<gene>
    <name evidence="1" type="ORF">EYF80_024912</name>
</gene>
<accession>A0A4Z2HGU1</accession>
<dbReference type="AlphaFoldDB" id="A0A4Z2HGU1"/>
<keyword evidence="2" id="KW-1185">Reference proteome</keyword>
<comment type="caution">
    <text evidence="1">The sequence shown here is derived from an EMBL/GenBank/DDBJ whole genome shotgun (WGS) entry which is preliminary data.</text>
</comment>
<dbReference type="EMBL" id="SRLO01000245">
    <property type="protein sequence ID" value="TNN64821.1"/>
    <property type="molecule type" value="Genomic_DNA"/>
</dbReference>